<protein>
    <submittedName>
        <fullName evidence="10">Uncharacterized protein LOC116298402 isoform X1</fullName>
    </submittedName>
</protein>
<feature type="transmembrane region" description="Helical" evidence="7">
    <location>
        <begin position="44"/>
        <end position="65"/>
    </location>
</feature>
<dbReference type="Proteomes" id="UP000515163">
    <property type="component" value="Unplaced"/>
</dbReference>
<evidence type="ECO:0000256" key="7">
    <source>
        <dbReference type="SAM" id="Phobius"/>
    </source>
</evidence>
<comment type="subcellular location">
    <subcellularLocation>
        <location evidence="1">Membrane</location>
    </subcellularLocation>
</comment>
<evidence type="ECO:0000259" key="8">
    <source>
        <dbReference type="PROSITE" id="PS51551"/>
    </source>
</evidence>
<dbReference type="OrthoDB" id="5979659at2759"/>
<dbReference type="SUPFAM" id="SSF49503">
    <property type="entry name" value="Cupredoxins"/>
    <property type="match status" value="1"/>
</dbReference>
<evidence type="ECO:0000313" key="9">
    <source>
        <dbReference type="Proteomes" id="UP000515163"/>
    </source>
</evidence>
<name>A0A6P8I5M9_ACTTE</name>
<dbReference type="InterPro" id="IPR001799">
    <property type="entry name" value="Ephrin_RBD"/>
</dbReference>
<evidence type="ECO:0000256" key="4">
    <source>
        <dbReference type="ARBA" id="ARBA00023157"/>
    </source>
</evidence>
<evidence type="ECO:0000256" key="1">
    <source>
        <dbReference type="ARBA" id="ARBA00004370"/>
    </source>
</evidence>
<dbReference type="InParanoid" id="A0A6P8I5M9"/>
<evidence type="ECO:0000256" key="2">
    <source>
        <dbReference type="ARBA" id="ARBA00022729"/>
    </source>
</evidence>
<dbReference type="GO" id="GO:0048013">
    <property type="term" value="P:ephrin receptor signaling pathway"/>
    <property type="evidence" value="ECO:0007669"/>
    <property type="project" value="TreeGrafter"/>
</dbReference>
<dbReference type="AlphaFoldDB" id="A0A6P8I5M9"/>
<dbReference type="GeneID" id="116298402"/>
<dbReference type="GO" id="GO:0007411">
    <property type="term" value="P:axon guidance"/>
    <property type="evidence" value="ECO:0007669"/>
    <property type="project" value="TreeGrafter"/>
</dbReference>
<feature type="domain" description="Ephrin RBD" evidence="8">
    <location>
        <begin position="58"/>
        <end position="200"/>
    </location>
</feature>
<comment type="caution">
    <text evidence="6">Lacks conserved residue(s) required for the propagation of feature annotation.</text>
</comment>
<sequence>MREIIIGLVKSISPLLIFALHEQKNTSKIMDPSSCARLRNTKSFIVIFFIIINTALSNILPSILWNTDNPFFKNIGDQARTVFLNNKITFVCPNTALYSIKRRDPLNKDVLYANIYKVDKQGYDNCNSTDGLKIRICDKPTELNFKDVLINEVSSMASIPEFHKGKTYYFIDTSSGTENTVNNRNGGRCKTHNMRMKIYVCTNFSDPKCPHGNEVVNGGWSPWQECKFGNQSRHCNNPSPANGGYPCEGNSSQSCTSIKPTQPSTINNYTSGNKNYSYAFTPERGRRTSVADTLGTLSVGAVVAIFLVIFIVGCVLGLIVGVLGTHKKLKQFVVKRRPARSNNNANRNSCASTAHFRPTSFASILTTSTGITNFDPPVENDNYEAAESSII</sequence>
<dbReference type="Pfam" id="PF00812">
    <property type="entry name" value="Ephrin"/>
    <property type="match status" value="1"/>
</dbReference>
<comment type="similarity">
    <text evidence="6">Belongs to the ephrin family.</text>
</comment>
<dbReference type="KEGG" id="aten:116298402"/>
<keyword evidence="9" id="KW-1185">Reference proteome</keyword>
<feature type="transmembrane region" description="Helical" evidence="7">
    <location>
        <begin position="297"/>
        <end position="323"/>
    </location>
</feature>
<dbReference type="GO" id="GO:0005886">
    <property type="term" value="C:plasma membrane"/>
    <property type="evidence" value="ECO:0007669"/>
    <property type="project" value="TreeGrafter"/>
</dbReference>
<dbReference type="PROSITE" id="PS51551">
    <property type="entry name" value="EPHRIN_RBD_2"/>
    <property type="match status" value="1"/>
</dbReference>
<dbReference type="RefSeq" id="XP_031562701.1">
    <property type="nucleotide sequence ID" value="XM_031706841.1"/>
</dbReference>
<keyword evidence="7" id="KW-1133">Transmembrane helix</keyword>
<dbReference type="GO" id="GO:0046875">
    <property type="term" value="F:ephrin receptor binding"/>
    <property type="evidence" value="ECO:0007669"/>
    <property type="project" value="TreeGrafter"/>
</dbReference>
<evidence type="ECO:0000256" key="6">
    <source>
        <dbReference type="PROSITE-ProRule" id="PRU00884"/>
    </source>
</evidence>
<gene>
    <name evidence="10" type="primary">LOC116298402</name>
</gene>
<keyword evidence="3 7" id="KW-0472">Membrane</keyword>
<accession>A0A6P8I5M9</accession>
<evidence type="ECO:0000256" key="3">
    <source>
        <dbReference type="ARBA" id="ARBA00023136"/>
    </source>
</evidence>
<proteinExistence type="inferred from homology"/>
<dbReference type="InterPro" id="IPR031328">
    <property type="entry name" value="Ephrin"/>
</dbReference>
<reference evidence="10" key="1">
    <citation type="submission" date="2025-08" db="UniProtKB">
        <authorList>
            <consortium name="RefSeq"/>
        </authorList>
    </citation>
    <scope>IDENTIFICATION</scope>
    <source>
        <tissue evidence="10">Tentacle</tissue>
    </source>
</reference>
<dbReference type="PANTHER" id="PTHR11304">
    <property type="entry name" value="EPHRIN"/>
    <property type="match status" value="1"/>
</dbReference>
<keyword evidence="4" id="KW-1015">Disulfide bond</keyword>
<keyword evidence="2" id="KW-0732">Signal</keyword>
<evidence type="ECO:0000313" key="10">
    <source>
        <dbReference type="RefSeq" id="XP_031562701.1"/>
    </source>
</evidence>
<dbReference type="Gene3D" id="2.60.40.420">
    <property type="entry name" value="Cupredoxins - blue copper proteins"/>
    <property type="match status" value="1"/>
</dbReference>
<dbReference type="InterPro" id="IPR008972">
    <property type="entry name" value="Cupredoxin"/>
</dbReference>
<keyword evidence="5" id="KW-0325">Glycoprotein</keyword>
<evidence type="ECO:0000256" key="5">
    <source>
        <dbReference type="ARBA" id="ARBA00023180"/>
    </source>
</evidence>
<keyword evidence="7" id="KW-0812">Transmembrane</keyword>
<organism evidence="9 10">
    <name type="scientific">Actinia tenebrosa</name>
    <name type="common">Australian red waratah sea anemone</name>
    <dbReference type="NCBI Taxonomy" id="6105"/>
    <lineage>
        <taxon>Eukaryota</taxon>
        <taxon>Metazoa</taxon>
        <taxon>Cnidaria</taxon>
        <taxon>Anthozoa</taxon>
        <taxon>Hexacorallia</taxon>
        <taxon>Actiniaria</taxon>
        <taxon>Actiniidae</taxon>
        <taxon>Actinia</taxon>
    </lineage>
</organism>
<dbReference type="PANTHER" id="PTHR11304:SF29">
    <property type="entry name" value="EPHRIN"/>
    <property type="match status" value="1"/>
</dbReference>